<evidence type="ECO:0000313" key="2">
    <source>
        <dbReference type="Proteomes" id="UP000238823"/>
    </source>
</evidence>
<sequence>MTEHKISLRGPAARGTVVAAAVLRDLLDVVLQGCQQAVRLRCEGRSSARGQPPAWLDQAAAFDVTGIREGSTQVVVATQPLRTAAPDYFAQTDMFDEVDTEQSALDLFLVGLGDAAANETNSDYFDAGLLRTFGRLDRVFRRGFAEIEFDGAKKLVIDSERMGAIGSLKATVPGSRQVRVAGKLEQIKHSNRRFTLLMDEGSLNGVADDSISPDELAEHFGRLVIVSGEAVFRPSGSLLRVEAKHLEPAGETTSIWSRIPRPLLEERTSPDKYRVAQGPRSGLAAIIGKWPGEETDDEIAAALGQIS</sequence>
<comment type="caution">
    <text evidence="1">The sequence shown here is derived from an EMBL/GenBank/DDBJ whole genome shotgun (WGS) entry which is preliminary data.</text>
</comment>
<organism evidence="1 2">
    <name type="scientific">Enhygromyxa salina</name>
    <dbReference type="NCBI Taxonomy" id="215803"/>
    <lineage>
        <taxon>Bacteria</taxon>
        <taxon>Pseudomonadati</taxon>
        <taxon>Myxococcota</taxon>
        <taxon>Polyangia</taxon>
        <taxon>Nannocystales</taxon>
        <taxon>Nannocystaceae</taxon>
        <taxon>Enhygromyxa</taxon>
    </lineage>
</organism>
<dbReference type="RefSeq" id="WP_146158616.1">
    <property type="nucleotide sequence ID" value="NZ_PVNL01000139.1"/>
</dbReference>
<dbReference type="AlphaFoldDB" id="A0A2S9XPT9"/>
<dbReference type="EMBL" id="PVNL01000139">
    <property type="protein sequence ID" value="PRP94760.1"/>
    <property type="molecule type" value="Genomic_DNA"/>
</dbReference>
<evidence type="ECO:0000313" key="1">
    <source>
        <dbReference type="EMBL" id="PRP94760.1"/>
    </source>
</evidence>
<proteinExistence type="predicted"/>
<gene>
    <name evidence="1" type="ORF">ENSA7_75830</name>
</gene>
<reference evidence="1 2" key="1">
    <citation type="submission" date="2018-03" db="EMBL/GenBank/DDBJ databases">
        <title>Draft Genome Sequences of the Obligatory Marine Myxobacteria Enhygromyxa salina SWB007.</title>
        <authorList>
            <person name="Poehlein A."/>
            <person name="Moghaddam J.A."/>
            <person name="Harms H."/>
            <person name="Alanjari M."/>
            <person name="Koenig G.M."/>
            <person name="Daniel R."/>
            <person name="Schaeberle T.F."/>
        </authorList>
    </citation>
    <scope>NUCLEOTIDE SEQUENCE [LARGE SCALE GENOMIC DNA]</scope>
    <source>
        <strain evidence="1 2">SWB007</strain>
    </source>
</reference>
<accession>A0A2S9XPT9</accession>
<dbReference type="OrthoDB" id="5526489at2"/>
<protein>
    <submittedName>
        <fullName evidence="1">Uncharacterized protein</fullName>
    </submittedName>
</protein>
<name>A0A2S9XPT9_9BACT</name>
<dbReference type="Proteomes" id="UP000238823">
    <property type="component" value="Unassembled WGS sequence"/>
</dbReference>